<dbReference type="KEGG" id="pste:PSTEL_16870"/>
<dbReference type="Proteomes" id="UP000029507">
    <property type="component" value="Chromosome"/>
</dbReference>
<keyword evidence="2" id="KW-0808">Transferase</keyword>
<dbReference type="OrthoDB" id="9793389at2"/>
<dbReference type="EMBL" id="CP009286">
    <property type="protein sequence ID" value="AIQ66212.1"/>
    <property type="molecule type" value="Genomic_DNA"/>
</dbReference>
<dbReference type="PANTHER" id="PTHR31435">
    <property type="entry name" value="PROTEIN NATD1"/>
    <property type="match status" value="1"/>
</dbReference>
<organism evidence="2 3">
    <name type="scientific">Paenibacillus stellifer</name>
    <dbReference type="NCBI Taxonomy" id="169760"/>
    <lineage>
        <taxon>Bacteria</taxon>
        <taxon>Bacillati</taxon>
        <taxon>Bacillota</taxon>
        <taxon>Bacilli</taxon>
        <taxon>Bacillales</taxon>
        <taxon>Paenibacillaceae</taxon>
        <taxon>Paenibacillus</taxon>
    </lineage>
</organism>
<name>A0A089LZ60_9BACL</name>
<gene>
    <name evidence="2" type="ORF">PSTEL_16870</name>
</gene>
<evidence type="ECO:0000259" key="1">
    <source>
        <dbReference type="PROSITE" id="PS51729"/>
    </source>
</evidence>
<dbReference type="SUPFAM" id="SSF55729">
    <property type="entry name" value="Acyl-CoA N-acyltransferases (Nat)"/>
    <property type="match status" value="1"/>
</dbReference>
<evidence type="ECO:0000313" key="2">
    <source>
        <dbReference type="EMBL" id="AIQ66212.1"/>
    </source>
</evidence>
<dbReference type="HOGENOM" id="CLU_132888_2_2_9"/>
<dbReference type="CDD" id="cd04301">
    <property type="entry name" value="NAT_SF"/>
    <property type="match status" value="1"/>
</dbReference>
<dbReference type="STRING" id="169760.PSTEL_16870"/>
<dbReference type="PROSITE" id="PS51729">
    <property type="entry name" value="GNAT_YJDJ"/>
    <property type="match status" value="1"/>
</dbReference>
<dbReference type="InterPro" id="IPR045057">
    <property type="entry name" value="Gcn5-rel_NAT"/>
</dbReference>
<dbReference type="Pfam" id="PF14542">
    <property type="entry name" value="Acetyltransf_CG"/>
    <property type="match status" value="1"/>
</dbReference>
<accession>A0A089LZ60</accession>
<protein>
    <submittedName>
        <fullName evidence="2">GNAT family acetyltransferase</fullName>
    </submittedName>
</protein>
<feature type="domain" description="N-acetyltransferase" evidence="1">
    <location>
        <begin position="4"/>
        <end position="91"/>
    </location>
</feature>
<reference evidence="2 3" key="1">
    <citation type="submission" date="2014-08" db="EMBL/GenBank/DDBJ databases">
        <title>Comparative genomics of the Paenibacillus odorifer group.</title>
        <authorList>
            <person name="den Bakker H.C."/>
            <person name="Tsai Y.-C."/>
            <person name="Martin N."/>
            <person name="Korlach J."/>
            <person name="Wiedmann M."/>
        </authorList>
    </citation>
    <scope>NUCLEOTIDE SEQUENCE [LARGE SCALE GENOMIC DNA]</scope>
    <source>
        <strain evidence="2 3">DSM 14472</strain>
    </source>
</reference>
<evidence type="ECO:0000313" key="3">
    <source>
        <dbReference type="Proteomes" id="UP000029507"/>
    </source>
</evidence>
<sequence length="93" mass="10621">MHIEHDTAGRRFLISDQGSVAAEMTYVTSSPKLIIIDHTFVENKYRGQELGDRLVEAIVEYARENEIKLLPLCPFAKGRLQQHPEFDDVLHTA</sequence>
<dbReference type="InterPro" id="IPR031165">
    <property type="entry name" value="GNAT_YJDJ"/>
</dbReference>
<dbReference type="GO" id="GO:0016740">
    <property type="term" value="F:transferase activity"/>
    <property type="evidence" value="ECO:0007669"/>
    <property type="project" value="UniProtKB-KW"/>
</dbReference>
<keyword evidence="3" id="KW-1185">Reference proteome</keyword>
<proteinExistence type="predicted"/>
<dbReference type="Gene3D" id="3.40.630.30">
    <property type="match status" value="1"/>
</dbReference>
<dbReference type="PANTHER" id="PTHR31435:SF10">
    <property type="entry name" value="BSR4717 PROTEIN"/>
    <property type="match status" value="1"/>
</dbReference>
<dbReference type="InterPro" id="IPR016181">
    <property type="entry name" value="Acyl_CoA_acyltransferase"/>
</dbReference>
<dbReference type="AlphaFoldDB" id="A0A089LZ60"/>